<dbReference type="OrthoDB" id="76305at2759"/>
<comment type="similarity">
    <text evidence="2">Belongs to the PET117 family.</text>
</comment>
<dbReference type="GO" id="GO:0033617">
    <property type="term" value="P:mitochondrial respiratory chain complex IV assembly"/>
    <property type="evidence" value="ECO:0007669"/>
    <property type="project" value="TreeGrafter"/>
</dbReference>
<accession>A0A6A6UBV1</accession>
<organism evidence="5 6">
    <name type="scientific">Microthyrium microscopicum</name>
    <dbReference type="NCBI Taxonomy" id="703497"/>
    <lineage>
        <taxon>Eukaryota</taxon>
        <taxon>Fungi</taxon>
        <taxon>Dikarya</taxon>
        <taxon>Ascomycota</taxon>
        <taxon>Pezizomycotina</taxon>
        <taxon>Dothideomycetes</taxon>
        <taxon>Dothideomycetes incertae sedis</taxon>
        <taxon>Microthyriales</taxon>
        <taxon>Microthyriaceae</taxon>
        <taxon>Microthyrium</taxon>
    </lineage>
</organism>
<evidence type="ECO:0000256" key="3">
    <source>
        <dbReference type="ARBA" id="ARBA00022946"/>
    </source>
</evidence>
<dbReference type="Proteomes" id="UP000799302">
    <property type="component" value="Unassembled WGS sequence"/>
</dbReference>
<proteinExistence type="inferred from homology"/>
<evidence type="ECO:0000256" key="4">
    <source>
        <dbReference type="ARBA" id="ARBA00023128"/>
    </source>
</evidence>
<evidence type="ECO:0000256" key="1">
    <source>
        <dbReference type="ARBA" id="ARBA00004173"/>
    </source>
</evidence>
<dbReference type="EMBL" id="MU004236">
    <property type="protein sequence ID" value="KAF2668813.1"/>
    <property type="molecule type" value="Genomic_DNA"/>
</dbReference>
<dbReference type="Pfam" id="PF15786">
    <property type="entry name" value="PET117"/>
    <property type="match status" value="1"/>
</dbReference>
<sequence>MSAASKATLAATTVSAIAMILYVHRSQKVDQSAMHEGVLRDMESQRLRQERQLDFDVQKALEEEYRKVQTVDDGRGGKS</sequence>
<keyword evidence="6" id="KW-1185">Reference proteome</keyword>
<evidence type="ECO:0000313" key="6">
    <source>
        <dbReference type="Proteomes" id="UP000799302"/>
    </source>
</evidence>
<gene>
    <name evidence="5" type="ORF">BT63DRAFT_426079</name>
</gene>
<keyword evidence="4" id="KW-0496">Mitochondrion</keyword>
<evidence type="ECO:0008006" key="7">
    <source>
        <dbReference type="Google" id="ProtNLM"/>
    </source>
</evidence>
<name>A0A6A6UBV1_9PEZI</name>
<protein>
    <recommendedName>
        <fullName evidence="7">Cytochrome c oxidase assembly protein</fullName>
    </recommendedName>
</protein>
<dbReference type="PANTHER" id="PTHR28163:SF1">
    <property type="entry name" value="PROTEIN PET117 HOMOLOG, MITOCHONDRIAL"/>
    <property type="match status" value="1"/>
</dbReference>
<dbReference type="PANTHER" id="PTHR28163">
    <property type="entry name" value="PROTEIN PET117 HOMOLOG, MITOCHONDRIAL"/>
    <property type="match status" value="1"/>
</dbReference>
<dbReference type="AlphaFoldDB" id="A0A6A6UBV1"/>
<evidence type="ECO:0000256" key="2">
    <source>
        <dbReference type="ARBA" id="ARBA00008197"/>
    </source>
</evidence>
<reference evidence="5" key="1">
    <citation type="journal article" date="2020" name="Stud. Mycol.">
        <title>101 Dothideomycetes genomes: a test case for predicting lifestyles and emergence of pathogens.</title>
        <authorList>
            <person name="Haridas S."/>
            <person name="Albert R."/>
            <person name="Binder M."/>
            <person name="Bloem J."/>
            <person name="Labutti K."/>
            <person name="Salamov A."/>
            <person name="Andreopoulos B."/>
            <person name="Baker S."/>
            <person name="Barry K."/>
            <person name="Bills G."/>
            <person name="Bluhm B."/>
            <person name="Cannon C."/>
            <person name="Castanera R."/>
            <person name="Culley D."/>
            <person name="Daum C."/>
            <person name="Ezra D."/>
            <person name="Gonzalez J."/>
            <person name="Henrissat B."/>
            <person name="Kuo A."/>
            <person name="Liang C."/>
            <person name="Lipzen A."/>
            <person name="Lutzoni F."/>
            <person name="Magnuson J."/>
            <person name="Mondo S."/>
            <person name="Nolan M."/>
            <person name="Ohm R."/>
            <person name="Pangilinan J."/>
            <person name="Park H.-J."/>
            <person name="Ramirez L."/>
            <person name="Alfaro M."/>
            <person name="Sun H."/>
            <person name="Tritt A."/>
            <person name="Yoshinaga Y."/>
            <person name="Zwiers L.-H."/>
            <person name="Turgeon B."/>
            <person name="Goodwin S."/>
            <person name="Spatafora J."/>
            <person name="Crous P."/>
            <person name="Grigoriev I."/>
        </authorList>
    </citation>
    <scope>NUCLEOTIDE SEQUENCE</scope>
    <source>
        <strain evidence="5">CBS 115976</strain>
    </source>
</reference>
<comment type="subcellular location">
    <subcellularLocation>
        <location evidence="1">Mitochondrion</location>
    </subcellularLocation>
</comment>
<dbReference type="InterPro" id="IPR031568">
    <property type="entry name" value="Pet117"/>
</dbReference>
<keyword evidence="3" id="KW-0809">Transit peptide</keyword>
<dbReference type="GO" id="GO:0005739">
    <property type="term" value="C:mitochondrion"/>
    <property type="evidence" value="ECO:0007669"/>
    <property type="project" value="UniProtKB-SubCell"/>
</dbReference>
<evidence type="ECO:0000313" key="5">
    <source>
        <dbReference type="EMBL" id="KAF2668813.1"/>
    </source>
</evidence>